<evidence type="ECO:0000259" key="1">
    <source>
        <dbReference type="Pfam" id="PF25372"/>
    </source>
</evidence>
<dbReference type="STRING" id="930991.A0A0D0ECV7"/>
<evidence type="ECO:0000313" key="3">
    <source>
        <dbReference type="Proteomes" id="UP000054538"/>
    </source>
</evidence>
<dbReference type="InterPro" id="IPR057207">
    <property type="entry name" value="FBXL15_LRR"/>
</dbReference>
<proteinExistence type="predicted"/>
<name>A0A0D0ECV7_9AGAM</name>
<dbReference type="EMBL" id="KN824843">
    <property type="protein sequence ID" value="KIL00041.1"/>
    <property type="molecule type" value="Genomic_DNA"/>
</dbReference>
<dbReference type="PANTHER" id="PTHR13318">
    <property type="entry name" value="PARTNER OF PAIRED, ISOFORM B-RELATED"/>
    <property type="match status" value="1"/>
</dbReference>
<gene>
    <name evidence="2" type="ORF">PAXRUDRAFT_130687</name>
</gene>
<reference evidence="2 3" key="1">
    <citation type="submission" date="2014-04" db="EMBL/GenBank/DDBJ databases">
        <authorList>
            <consortium name="DOE Joint Genome Institute"/>
            <person name="Kuo A."/>
            <person name="Kohler A."/>
            <person name="Jargeat P."/>
            <person name="Nagy L.G."/>
            <person name="Floudas D."/>
            <person name="Copeland A."/>
            <person name="Barry K.W."/>
            <person name="Cichocki N."/>
            <person name="Veneault-Fourrey C."/>
            <person name="LaButti K."/>
            <person name="Lindquist E.A."/>
            <person name="Lipzen A."/>
            <person name="Lundell T."/>
            <person name="Morin E."/>
            <person name="Murat C."/>
            <person name="Sun H."/>
            <person name="Tunlid A."/>
            <person name="Henrissat B."/>
            <person name="Grigoriev I.V."/>
            <person name="Hibbett D.S."/>
            <person name="Martin F."/>
            <person name="Nordberg H.P."/>
            <person name="Cantor M.N."/>
            <person name="Hua S.X."/>
        </authorList>
    </citation>
    <scope>NUCLEOTIDE SEQUENCE [LARGE SCALE GENOMIC DNA]</scope>
    <source>
        <strain evidence="2 3">Ve08.2h10</strain>
    </source>
</reference>
<sequence>MDRPDFEAMERIINRLPETETERRIVRHLVIRDPNCGVTDECVAPEMIFCRNLESVVLSGVPDTSDKTIVQLARENQNIQGLDLTGCRYVSDVSILELVSQAPPLQWLQLNGVVLTDPTVSAIAKSFSRLVELELCDEPLLTAVSVRDIWAYSRKLRNLMLARCPLLTDKAFPSPIKKGSQPTRGPDKPLPHRPLTWLDELPPLILRHTAVNLRVLDLSYCTKLTDDGIEGVIVHAPSLHTLLLAGCTNLTDRTVENICKLGVQLGTLTLAHVSQITDGAIVKLARSCLQLRSLDLAFCRLLTDMSVFELAGLRYLHRLVLVRVPKLTDNGIYFLGDHARSLERLHLSYCDRISLKALHHLLRHTPRLDHLTATGVPAARRTGLRRFSDAPPGTMGPDQRTVFRVFSGKNVGALRNFLDKERLRRQQAEAQNIPFVARCDDEMDLY</sequence>
<protein>
    <submittedName>
        <fullName evidence="2">Unplaced genomic scaffold scaffold_21, whole genome shotgun sequence</fullName>
    </submittedName>
</protein>
<reference evidence="3" key="2">
    <citation type="submission" date="2015-01" db="EMBL/GenBank/DDBJ databases">
        <title>Evolutionary Origins and Diversification of the Mycorrhizal Mutualists.</title>
        <authorList>
            <consortium name="DOE Joint Genome Institute"/>
            <consortium name="Mycorrhizal Genomics Consortium"/>
            <person name="Kohler A."/>
            <person name="Kuo A."/>
            <person name="Nagy L.G."/>
            <person name="Floudas D."/>
            <person name="Copeland A."/>
            <person name="Barry K.W."/>
            <person name="Cichocki N."/>
            <person name="Veneault-Fourrey C."/>
            <person name="LaButti K."/>
            <person name="Lindquist E.A."/>
            <person name="Lipzen A."/>
            <person name="Lundell T."/>
            <person name="Morin E."/>
            <person name="Murat C."/>
            <person name="Riley R."/>
            <person name="Ohm R."/>
            <person name="Sun H."/>
            <person name="Tunlid A."/>
            <person name="Henrissat B."/>
            <person name="Grigoriev I.V."/>
            <person name="Hibbett D.S."/>
            <person name="Martin F."/>
        </authorList>
    </citation>
    <scope>NUCLEOTIDE SEQUENCE [LARGE SCALE GENOMIC DNA]</scope>
    <source>
        <strain evidence="3">Ve08.2h10</strain>
    </source>
</reference>
<dbReference type="GO" id="GO:0019005">
    <property type="term" value="C:SCF ubiquitin ligase complex"/>
    <property type="evidence" value="ECO:0007669"/>
    <property type="project" value="TreeGrafter"/>
</dbReference>
<dbReference type="InterPro" id="IPR032675">
    <property type="entry name" value="LRR_dom_sf"/>
</dbReference>
<dbReference type="Proteomes" id="UP000054538">
    <property type="component" value="Unassembled WGS sequence"/>
</dbReference>
<dbReference type="PANTHER" id="PTHR13318:SF95">
    <property type="entry name" value="F-BOX PROTEIN YLR352W"/>
    <property type="match status" value="1"/>
</dbReference>
<dbReference type="SUPFAM" id="SSF52047">
    <property type="entry name" value="RNI-like"/>
    <property type="match status" value="1"/>
</dbReference>
<dbReference type="Pfam" id="PF25372">
    <property type="entry name" value="DUF7885"/>
    <property type="match status" value="1"/>
</dbReference>
<dbReference type="Gene3D" id="3.80.10.10">
    <property type="entry name" value="Ribonuclease Inhibitor"/>
    <property type="match status" value="3"/>
</dbReference>
<evidence type="ECO:0000313" key="2">
    <source>
        <dbReference type="EMBL" id="KIL00041.1"/>
    </source>
</evidence>
<dbReference type="GO" id="GO:0031146">
    <property type="term" value="P:SCF-dependent proteasomal ubiquitin-dependent protein catabolic process"/>
    <property type="evidence" value="ECO:0007669"/>
    <property type="project" value="TreeGrafter"/>
</dbReference>
<dbReference type="SMART" id="SM00367">
    <property type="entry name" value="LRR_CC"/>
    <property type="match status" value="10"/>
</dbReference>
<dbReference type="AlphaFoldDB" id="A0A0D0ECV7"/>
<dbReference type="InterPro" id="IPR006553">
    <property type="entry name" value="Leu-rich_rpt_Cys-con_subtyp"/>
</dbReference>
<organism evidence="2 3">
    <name type="scientific">Paxillus rubicundulus Ve08.2h10</name>
    <dbReference type="NCBI Taxonomy" id="930991"/>
    <lineage>
        <taxon>Eukaryota</taxon>
        <taxon>Fungi</taxon>
        <taxon>Dikarya</taxon>
        <taxon>Basidiomycota</taxon>
        <taxon>Agaricomycotina</taxon>
        <taxon>Agaricomycetes</taxon>
        <taxon>Agaricomycetidae</taxon>
        <taxon>Boletales</taxon>
        <taxon>Paxilineae</taxon>
        <taxon>Paxillaceae</taxon>
        <taxon>Paxillus</taxon>
    </lineage>
</organism>
<feature type="domain" description="F-box/LRR-repeat protein 15-like leucin rich repeat" evidence="1">
    <location>
        <begin position="205"/>
        <end position="364"/>
    </location>
</feature>
<dbReference type="OrthoDB" id="10257471at2759"/>
<keyword evidence="3" id="KW-1185">Reference proteome</keyword>
<accession>A0A0D0ECV7</accession>
<dbReference type="InParanoid" id="A0A0D0ECV7"/>
<dbReference type="HOGENOM" id="CLU_010840_0_0_1"/>